<dbReference type="EMBL" id="BGZK01000443">
    <property type="protein sequence ID" value="GBP43877.1"/>
    <property type="molecule type" value="Genomic_DNA"/>
</dbReference>
<feature type="compositionally biased region" description="Low complexity" evidence="1">
    <location>
        <begin position="14"/>
        <end position="26"/>
    </location>
</feature>
<protein>
    <submittedName>
        <fullName evidence="2">Uncharacterized protein</fullName>
    </submittedName>
</protein>
<keyword evidence="3" id="KW-1185">Reference proteome</keyword>
<accession>A0A4C1W197</accession>
<comment type="caution">
    <text evidence="2">The sequence shown here is derived from an EMBL/GenBank/DDBJ whole genome shotgun (WGS) entry which is preliminary data.</text>
</comment>
<evidence type="ECO:0000256" key="1">
    <source>
        <dbReference type="SAM" id="MobiDB-lite"/>
    </source>
</evidence>
<evidence type="ECO:0000313" key="3">
    <source>
        <dbReference type="Proteomes" id="UP000299102"/>
    </source>
</evidence>
<reference evidence="2 3" key="1">
    <citation type="journal article" date="2019" name="Commun. Biol.">
        <title>The bagworm genome reveals a unique fibroin gene that provides high tensile strength.</title>
        <authorList>
            <person name="Kono N."/>
            <person name="Nakamura H."/>
            <person name="Ohtoshi R."/>
            <person name="Tomita M."/>
            <person name="Numata K."/>
            <person name="Arakawa K."/>
        </authorList>
    </citation>
    <scope>NUCLEOTIDE SEQUENCE [LARGE SCALE GENOMIC DNA]</scope>
</reference>
<evidence type="ECO:0000313" key="2">
    <source>
        <dbReference type="EMBL" id="GBP43877.1"/>
    </source>
</evidence>
<dbReference type="Proteomes" id="UP000299102">
    <property type="component" value="Unassembled WGS sequence"/>
</dbReference>
<proteinExistence type="predicted"/>
<name>A0A4C1W197_EUMVA</name>
<feature type="region of interest" description="Disordered" evidence="1">
    <location>
        <begin position="1"/>
        <end position="32"/>
    </location>
</feature>
<sequence>MNFGVAEMNENRTRGTPGARGRGVPRSSRRASVRRIAALTRRDSRTDREAPGIKAIHLALTIFTSLTPFDGPRIAKKRYENRASRR</sequence>
<gene>
    <name evidence="2" type="ORF">EVAR_82310_1</name>
</gene>
<dbReference type="AlphaFoldDB" id="A0A4C1W197"/>
<organism evidence="2 3">
    <name type="scientific">Eumeta variegata</name>
    <name type="common">Bagworm moth</name>
    <name type="synonym">Eumeta japonica</name>
    <dbReference type="NCBI Taxonomy" id="151549"/>
    <lineage>
        <taxon>Eukaryota</taxon>
        <taxon>Metazoa</taxon>
        <taxon>Ecdysozoa</taxon>
        <taxon>Arthropoda</taxon>
        <taxon>Hexapoda</taxon>
        <taxon>Insecta</taxon>
        <taxon>Pterygota</taxon>
        <taxon>Neoptera</taxon>
        <taxon>Endopterygota</taxon>
        <taxon>Lepidoptera</taxon>
        <taxon>Glossata</taxon>
        <taxon>Ditrysia</taxon>
        <taxon>Tineoidea</taxon>
        <taxon>Psychidae</taxon>
        <taxon>Oiketicinae</taxon>
        <taxon>Eumeta</taxon>
    </lineage>
</organism>